<evidence type="ECO:0000313" key="1">
    <source>
        <dbReference type="EMBL" id="MBP1934952.1"/>
    </source>
</evidence>
<proteinExistence type="predicted"/>
<protein>
    <submittedName>
        <fullName evidence="1">Uncharacterized protein</fullName>
    </submittedName>
</protein>
<reference evidence="1 2" key="1">
    <citation type="submission" date="2021-03" db="EMBL/GenBank/DDBJ databases">
        <title>Genomic Encyclopedia of Type Strains, Phase IV (KMG-IV): sequencing the most valuable type-strain genomes for metagenomic binning, comparative biology and taxonomic classification.</title>
        <authorList>
            <person name="Goeker M."/>
        </authorList>
    </citation>
    <scope>NUCLEOTIDE SEQUENCE [LARGE SCALE GENOMIC DNA]</scope>
    <source>
        <strain evidence="1 2">DSM 24738</strain>
    </source>
</reference>
<name>A0ABS4GXG1_9BACL</name>
<evidence type="ECO:0000313" key="2">
    <source>
        <dbReference type="Proteomes" id="UP001519343"/>
    </source>
</evidence>
<dbReference type="RefSeq" id="WP_209812923.1">
    <property type="nucleotide sequence ID" value="NZ_JAGGKT010000033.1"/>
</dbReference>
<keyword evidence="2" id="KW-1185">Reference proteome</keyword>
<dbReference type="EMBL" id="JAGGKT010000033">
    <property type="protein sequence ID" value="MBP1934952.1"/>
    <property type="molecule type" value="Genomic_DNA"/>
</dbReference>
<accession>A0ABS4GXG1</accession>
<sequence>MALHVKIELLQIDLHELNEPFRNEYIFQIKFFGNLIVFERKQYTSGAALFPITFHYNETIVDHTFIEVENTPYQFTLDLRVVEDDPIFDDIAESSFSFSIEPQNVQSPFAMNFNPRIKQDSEGIDATFHFLFQFEPTSSPPIP</sequence>
<organism evidence="1 2">
    <name type="scientific">Ammoniphilus resinae</name>
    <dbReference type="NCBI Taxonomy" id="861532"/>
    <lineage>
        <taxon>Bacteria</taxon>
        <taxon>Bacillati</taxon>
        <taxon>Bacillota</taxon>
        <taxon>Bacilli</taxon>
        <taxon>Bacillales</taxon>
        <taxon>Paenibacillaceae</taxon>
        <taxon>Aneurinibacillus group</taxon>
        <taxon>Ammoniphilus</taxon>
    </lineage>
</organism>
<comment type="caution">
    <text evidence="1">The sequence shown here is derived from an EMBL/GenBank/DDBJ whole genome shotgun (WGS) entry which is preliminary data.</text>
</comment>
<dbReference type="Proteomes" id="UP001519343">
    <property type="component" value="Unassembled WGS sequence"/>
</dbReference>
<gene>
    <name evidence="1" type="ORF">J2Z37_004972</name>
</gene>